<dbReference type="EMBL" id="JAAAUQ010000004">
    <property type="protein sequence ID" value="KAF9157044.1"/>
    <property type="molecule type" value="Genomic_DNA"/>
</dbReference>
<evidence type="ECO:0000313" key="2">
    <source>
        <dbReference type="Proteomes" id="UP000748756"/>
    </source>
</evidence>
<keyword evidence="2" id="KW-1185">Reference proteome</keyword>
<dbReference type="AlphaFoldDB" id="A0A9P5SA48"/>
<dbReference type="Proteomes" id="UP000748756">
    <property type="component" value="Unassembled WGS sequence"/>
</dbReference>
<name>A0A9P5SA48_9FUNG</name>
<organism evidence="1 2">
    <name type="scientific">Linnemannia schmuckeri</name>
    <dbReference type="NCBI Taxonomy" id="64567"/>
    <lineage>
        <taxon>Eukaryota</taxon>
        <taxon>Fungi</taxon>
        <taxon>Fungi incertae sedis</taxon>
        <taxon>Mucoromycota</taxon>
        <taxon>Mortierellomycotina</taxon>
        <taxon>Mortierellomycetes</taxon>
        <taxon>Mortierellales</taxon>
        <taxon>Mortierellaceae</taxon>
        <taxon>Linnemannia</taxon>
    </lineage>
</organism>
<accession>A0A9P5SA48</accession>
<comment type="caution">
    <text evidence="1">The sequence shown here is derived from an EMBL/GenBank/DDBJ whole genome shotgun (WGS) entry which is preliminary data.</text>
</comment>
<sequence length="111" mass="12490">MHRYKGKAPTQSSDQSIRDAVLTNYVARICKKDNYKLFYEVTHLAELTQIFHFKRRDIDGDVCVLFSAFPHQIDGLRAHVPPKYELIIAELPHPSVVEAAAASTSADVHGI</sequence>
<gene>
    <name evidence="1" type="ORF">BG015_007570</name>
</gene>
<protein>
    <submittedName>
        <fullName evidence="1">Uncharacterized protein</fullName>
    </submittedName>
</protein>
<proteinExistence type="predicted"/>
<reference evidence="1" key="1">
    <citation type="journal article" date="2020" name="Fungal Divers.">
        <title>Resolving the Mortierellaceae phylogeny through synthesis of multi-gene phylogenetics and phylogenomics.</title>
        <authorList>
            <person name="Vandepol N."/>
            <person name="Liber J."/>
            <person name="Desiro A."/>
            <person name="Na H."/>
            <person name="Kennedy M."/>
            <person name="Barry K."/>
            <person name="Grigoriev I.V."/>
            <person name="Miller A.N."/>
            <person name="O'Donnell K."/>
            <person name="Stajich J.E."/>
            <person name="Bonito G."/>
        </authorList>
    </citation>
    <scope>NUCLEOTIDE SEQUENCE</scope>
    <source>
        <strain evidence="1">NRRL 6426</strain>
    </source>
</reference>
<evidence type="ECO:0000313" key="1">
    <source>
        <dbReference type="EMBL" id="KAF9157044.1"/>
    </source>
</evidence>
<dbReference type="OrthoDB" id="10339539at2759"/>